<reference evidence="3 4" key="1">
    <citation type="journal article" date="2015" name="Genome Biol. Evol.">
        <title>Phylogenomic analyses indicate that early fungi evolved digesting cell walls of algal ancestors of land plants.</title>
        <authorList>
            <person name="Chang Y."/>
            <person name="Wang S."/>
            <person name="Sekimoto S."/>
            <person name="Aerts A.L."/>
            <person name="Choi C."/>
            <person name="Clum A."/>
            <person name="LaButti K.M."/>
            <person name="Lindquist E.A."/>
            <person name="Yee Ngan C."/>
            <person name="Ohm R.A."/>
            <person name="Salamov A.A."/>
            <person name="Grigoriev I.V."/>
            <person name="Spatafora J.W."/>
            <person name="Berbee M.L."/>
        </authorList>
    </citation>
    <scope>NUCLEOTIDE SEQUENCE [LARGE SCALE GENOMIC DNA]</scope>
    <source>
        <strain evidence="3 4">JEL478</strain>
    </source>
</reference>
<proteinExistence type="predicted"/>
<accession>A0A138ZZR1</accession>
<dbReference type="Proteomes" id="UP000070544">
    <property type="component" value="Unassembled WGS sequence"/>
</dbReference>
<evidence type="ECO:0000256" key="1">
    <source>
        <dbReference type="SAM" id="Coils"/>
    </source>
</evidence>
<keyword evidence="4" id="KW-1185">Reference proteome</keyword>
<protein>
    <recommendedName>
        <fullName evidence="2">F-box domain-containing protein</fullName>
    </recommendedName>
</protein>
<dbReference type="OrthoDB" id="3219396at2759"/>
<name>A0A138ZZR1_GONPJ</name>
<evidence type="ECO:0000313" key="3">
    <source>
        <dbReference type="EMBL" id="KXS09990.1"/>
    </source>
</evidence>
<dbReference type="OMA" id="ELISYEW"/>
<gene>
    <name evidence="3" type="ORF">M427DRAFT_63050</name>
</gene>
<dbReference type="InterPro" id="IPR036047">
    <property type="entry name" value="F-box-like_dom_sf"/>
</dbReference>
<keyword evidence="1" id="KW-0175">Coiled coil</keyword>
<evidence type="ECO:0000313" key="4">
    <source>
        <dbReference type="Proteomes" id="UP000070544"/>
    </source>
</evidence>
<organism evidence="3 4">
    <name type="scientific">Gonapodya prolifera (strain JEL478)</name>
    <name type="common">Monoblepharis prolifera</name>
    <dbReference type="NCBI Taxonomy" id="1344416"/>
    <lineage>
        <taxon>Eukaryota</taxon>
        <taxon>Fungi</taxon>
        <taxon>Fungi incertae sedis</taxon>
        <taxon>Chytridiomycota</taxon>
        <taxon>Chytridiomycota incertae sedis</taxon>
        <taxon>Monoblepharidomycetes</taxon>
        <taxon>Monoblepharidales</taxon>
        <taxon>Gonapodyaceae</taxon>
        <taxon>Gonapodya</taxon>
    </lineage>
</organism>
<dbReference type="EMBL" id="KQ965839">
    <property type="protein sequence ID" value="KXS09990.1"/>
    <property type="molecule type" value="Genomic_DNA"/>
</dbReference>
<evidence type="ECO:0000259" key="2">
    <source>
        <dbReference type="PROSITE" id="PS50181"/>
    </source>
</evidence>
<dbReference type="PROSITE" id="PS50181">
    <property type="entry name" value="FBOX"/>
    <property type="match status" value="1"/>
</dbReference>
<feature type="domain" description="F-box" evidence="2">
    <location>
        <begin position="46"/>
        <end position="92"/>
    </location>
</feature>
<sequence length="310" mass="35731">MSDFSFFSDYWFPNAVLPPAEGGTKRLLRSTKRKIKPSDNWQPDGPDRLKNQPPELTYRMLFYLTPEDLSRLGMCAKYLRGATNNEALWKAMCRLKYESFKHHPLNLLHPAGVYSPSTVLSTLSPAECKGILDRRGVPKNTWEQLCEEAEKEDATYEADLEELRSLVLTSEGDLWPTPEVMEGVEYGNKWKSSYVATILDLERTSITRQELISYEWFYVSHGRWSMRDEDVARVEFNTNGYRHGTKGWPMRQTWRVDRGGRVQVAGFPLHQTRRDANGGWIFGNGYVTYKSICGLWEAQGKKDDPPAEDE</sequence>
<dbReference type="SUPFAM" id="SSF81383">
    <property type="entry name" value="F-box domain"/>
    <property type="match status" value="1"/>
</dbReference>
<dbReference type="Gene3D" id="1.20.1280.50">
    <property type="match status" value="1"/>
</dbReference>
<dbReference type="AlphaFoldDB" id="A0A138ZZR1"/>
<feature type="coiled-coil region" evidence="1">
    <location>
        <begin position="139"/>
        <end position="166"/>
    </location>
</feature>
<dbReference type="InterPro" id="IPR001810">
    <property type="entry name" value="F-box_dom"/>
</dbReference>